<reference evidence="4 5" key="1">
    <citation type="submission" date="2017-05" db="EMBL/GenBank/DDBJ databases">
        <title>The complete genome sequence of Deinococcus ficus isolated from the rhizosphere of the Ficus religiosa L. in Taiwan.</title>
        <authorList>
            <person name="Wu K.-M."/>
            <person name="Liao T.-L."/>
            <person name="Liu Y.-M."/>
            <person name="Young C.-C."/>
            <person name="Tsai S.-F."/>
        </authorList>
    </citation>
    <scope>NUCLEOTIDE SEQUENCE [LARGE SCALE GENOMIC DNA]</scope>
    <source>
        <strain evidence="4 5">CC-FR2-10</strain>
    </source>
</reference>
<keyword evidence="1" id="KW-0324">Glycolysis</keyword>
<keyword evidence="2" id="KW-0413">Isomerase</keyword>
<keyword evidence="5" id="KW-1185">Reference proteome</keyword>
<name>A0A221SVB1_9DEIO</name>
<dbReference type="EMBL" id="CP021081">
    <property type="protein sequence ID" value="ASN80568.1"/>
    <property type="molecule type" value="Genomic_DNA"/>
</dbReference>
<dbReference type="InterPro" id="IPR050275">
    <property type="entry name" value="PGM_Phosphatase"/>
</dbReference>
<evidence type="ECO:0000313" key="4">
    <source>
        <dbReference type="EMBL" id="ASN80568.1"/>
    </source>
</evidence>
<dbReference type="InterPro" id="IPR001345">
    <property type="entry name" value="PG/BPGM_mutase_AS"/>
</dbReference>
<gene>
    <name evidence="4" type="ORF">DFI_05760</name>
</gene>
<dbReference type="SMART" id="SM00855">
    <property type="entry name" value="PGAM"/>
    <property type="match status" value="1"/>
</dbReference>
<proteinExistence type="predicted"/>
<feature type="binding site" evidence="3">
    <location>
        <begin position="25"/>
        <end position="32"/>
    </location>
    <ligand>
        <name>substrate</name>
    </ligand>
</feature>
<evidence type="ECO:0000256" key="1">
    <source>
        <dbReference type="ARBA" id="ARBA00023152"/>
    </source>
</evidence>
<dbReference type="GO" id="GO:0016791">
    <property type="term" value="F:phosphatase activity"/>
    <property type="evidence" value="ECO:0007669"/>
    <property type="project" value="TreeGrafter"/>
</dbReference>
<evidence type="ECO:0000256" key="3">
    <source>
        <dbReference type="PIRSR" id="PIRSR613078-2"/>
    </source>
</evidence>
<dbReference type="PROSITE" id="PS00175">
    <property type="entry name" value="PG_MUTASE"/>
    <property type="match status" value="1"/>
</dbReference>
<protein>
    <submittedName>
        <fullName evidence="4">Histidine phosphatase family protein</fullName>
    </submittedName>
</protein>
<sequence length="230" mass="24014">MTHPAPDRTPWPQAGRAHSRLIVVRHGQTAHNAGRRLQGHSDTPLDEVGLTQARQLAAHLHARGVRAPRLHSSDLRRAAQTAGALQAVLGGAVTLHGALREIRMGDWEGQRLDDIQAADPDRHARFWGGDPACAAPGGETPGEVTDRVHGVLAALAPAPGETLVLVSHGIAITGLLCRLLGLDYARAFAAGTTLHGNTAYSVLTLDGLRVVGSSLALTDHLSPEPVGAGA</sequence>
<dbReference type="AlphaFoldDB" id="A0A221SVB1"/>
<dbReference type="STRING" id="317577.GCA_000419625_02779"/>
<dbReference type="PANTHER" id="PTHR48100:SF1">
    <property type="entry name" value="HISTIDINE PHOSPHATASE FAMILY PROTEIN-RELATED"/>
    <property type="match status" value="1"/>
</dbReference>
<feature type="binding site" evidence="3">
    <location>
        <position position="77"/>
    </location>
    <ligand>
        <name>substrate</name>
    </ligand>
</feature>
<dbReference type="Pfam" id="PF00300">
    <property type="entry name" value="His_Phos_1"/>
    <property type="match status" value="1"/>
</dbReference>
<dbReference type="RefSeq" id="WP_027462472.1">
    <property type="nucleotide sequence ID" value="NZ_CP021081.1"/>
</dbReference>
<dbReference type="GO" id="GO:0005737">
    <property type="term" value="C:cytoplasm"/>
    <property type="evidence" value="ECO:0007669"/>
    <property type="project" value="TreeGrafter"/>
</dbReference>
<dbReference type="InterPro" id="IPR013078">
    <property type="entry name" value="His_Pase_superF_clade-1"/>
</dbReference>
<dbReference type="CDD" id="cd07067">
    <property type="entry name" value="HP_PGM_like"/>
    <property type="match status" value="1"/>
</dbReference>
<evidence type="ECO:0000256" key="2">
    <source>
        <dbReference type="ARBA" id="ARBA00023235"/>
    </source>
</evidence>
<dbReference type="Proteomes" id="UP000259030">
    <property type="component" value="Chromosome"/>
</dbReference>
<dbReference type="KEGG" id="dfc:DFI_05760"/>
<evidence type="ECO:0000313" key="5">
    <source>
        <dbReference type="Proteomes" id="UP000259030"/>
    </source>
</evidence>
<dbReference type="PANTHER" id="PTHR48100">
    <property type="entry name" value="BROAD-SPECIFICITY PHOSPHATASE YOR283W-RELATED"/>
    <property type="match status" value="1"/>
</dbReference>
<accession>A0A221SVB1</accession>
<dbReference type="Gene3D" id="3.40.50.1240">
    <property type="entry name" value="Phosphoglycerate mutase-like"/>
    <property type="match status" value="1"/>
</dbReference>
<organism evidence="4 5">
    <name type="scientific">Deinococcus ficus</name>
    <dbReference type="NCBI Taxonomy" id="317577"/>
    <lineage>
        <taxon>Bacteria</taxon>
        <taxon>Thermotogati</taxon>
        <taxon>Deinococcota</taxon>
        <taxon>Deinococci</taxon>
        <taxon>Deinococcales</taxon>
        <taxon>Deinococcaceae</taxon>
        <taxon>Deinococcus</taxon>
    </lineage>
</organism>
<dbReference type="InterPro" id="IPR029033">
    <property type="entry name" value="His_PPase_superfam"/>
</dbReference>
<dbReference type="SUPFAM" id="SSF53254">
    <property type="entry name" value="Phosphoglycerate mutase-like"/>
    <property type="match status" value="1"/>
</dbReference>